<name>A0A4Y7JTU1_PAPSO</name>
<keyword evidence="5" id="KW-1185">Reference proteome</keyword>
<evidence type="ECO:0000256" key="3">
    <source>
        <dbReference type="SAM" id="Phobius"/>
    </source>
</evidence>
<dbReference type="PANTHER" id="PTHR31415">
    <property type="entry name" value="OS05G0367900 PROTEIN"/>
    <property type="match status" value="1"/>
</dbReference>
<keyword evidence="2 3" id="KW-0472">Membrane</keyword>
<evidence type="ECO:0008006" key="6">
    <source>
        <dbReference type="Google" id="ProtNLM"/>
    </source>
</evidence>
<organism evidence="4 5">
    <name type="scientific">Papaver somniferum</name>
    <name type="common">Opium poppy</name>
    <dbReference type="NCBI Taxonomy" id="3469"/>
    <lineage>
        <taxon>Eukaryota</taxon>
        <taxon>Viridiplantae</taxon>
        <taxon>Streptophyta</taxon>
        <taxon>Embryophyta</taxon>
        <taxon>Tracheophyta</taxon>
        <taxon>Spermatophyta</taxon>
        <taxon>Magnoliopsida</taxon>
        <taxon>Ranunculales</taxon>
        <taxon>Papaveraceae</taxon>
        <taxon>Papaveroideae</taxon>
        <taxon>Papaver</taxon>
    </lineage>
</organism>
<dbReference type="InterPro" id="IPR044839">
    <property type="entry name" value="NDR1-like"/>
</dbReference>
<keyword evidence="3" id="KW-1133">Transmembrane helix</keyword>
<dbReference type="PANTHER" id="PTHR31415:SF4">
    <property type="entry name" value="NDR1_HIN1-LIKE PROTEIN 3"/>
    <property type="match status" value="1"/>
</dbReference>
<protein>
    <recommendedName>
        <fullName evidence="6">Late embryogenesis abundant protein LEA-2 subgroup domain-containing protein</fullName>
    </recommendedName>
</protein>
<comment type="subcellular location">
    <subcellularLocation>
        <location evidence="1">Membrane</location>
    </subcellularLocation>
</comment>
<proteinExistence type="predicted"/>
<dbReference type="GO" id="GO:0098542">
    <property type="term" value="P:defense response to other organism"/>
    <property type="evidence" value="ECO:0007669"/>
    <property type="project" value="InterPro"/>
</dbReference>
<dbReference type="GO" id="GO:0009506">
    <property type="term" value="C:plasmodesma"/>
    <property type="evidence" value="ECO:0007669"/>
    <property type="project" value="TreeGrafter"/>
</dbReference>
<dbReference type="AlphaFoldDB" id="A0A4Y7JTU1"/>
<dbReference type="EMBL" id="CM010719">
    <property type="protein sequence ID" value="RZC64117.1"/>
    <property type="molecule type" value="Genomic_DNA"/>
</dbReference>
<evidence type="ECO:0000313" key="4">
    <source>
        <dbReference type="EMBL" id="RZC64117.1"/>
    </source>
</evidence>
<dbReference type="Gramene" id="RZC64117">
    <property type="protein sequence ID" value="RZC64117"/>
    <property type="gene ID" value="C5167_025880"/>
</dbReference>
<dbReference type="GO" id="GO:0005886">
    <property type="term" value="C:plasma membrane"/>
    <property type="evidence" value="ECO:0007669"/>
    <property type="project" value="TreeGrafter"/>
</dbReference>
<gene>
    <name evidence="4" type="ORF">C5167_025880</name>
</gene>
<feature type="transmembrane region" description="Helical" evidence="3">
    <location>
        <begin position="12"/>
        <end position="30"/>
    </location>
</feature>
<evidence type="ECO:0000313" key="5">
    <source>
        <dbReference type="Proteomes" id="UP000316621"/>
    </source>
</evidence>
<evidence type="ECO:0000256" key="2">
    <source>
        <dbReference type="ARBA" id="ARBA00023136"/>
    </source>
</evidence>
<dbReference type="Proteomes" id="UP000316621">
    <property type="component" value="Chromosome 5"/>
</dbReference>
<evidence type="ECO:0000256" key="1">
    <source>
        <dbReference type="ARBA" id="ARBA00004370"/>
    </source>
</evidence>
<sequence length="239" mass="27286">MGDSCSEKHVCLYLLIMTILFGGIVFLKLFSISAYENMKFHVIDASLKEFYLTNDDILHYNFAVTISVRNSNKVARISYGEIRSKIYCYGEDLGFVPLYMSFWQGPKNTTLLHPVFKGKTLFKLRGSRLEDFSYGQRDGSYIIYVYLYLTVQGQTMFKLRGSNLKDFNNDQMDGSYSIDLDLYLITELKHAGGGKSGDGYFRVKCGLFRLHLLGSSSSSNNQTGYGGFFKIKRCLLLYN</sequence>
<keyword evidence="3" id="KW-0812">Transmembrane</keyword>
<accession>A0A4Y7JTU1</accession>
<reference evidence="4 5" key="1">
    <citation type="journal article" date="2018" name="Science">
        <title>The opium poppy genome and morphinan production.</title>
        <authorList>
            <person name="Guo L."/>
            <person name="Winzer T."/>
            <person name="Yang X."/>
            <person name="Li Y."/>
            <person name="Ning Z."/>
            <person name="He Z."/>
            <person name="Teodor R."/>
            <person name="Lu Y."/>
            <person name="Bowser T.A."/>
            <person name="Graham I.A."/>
            <person name="Ye K."/>
        </authorList>
    </citation>
    <scope>NUCLEOTIDE SEQUENCE [LARGE SCALE GENOMIC DNA]</scope>
    <source>
        <strain evidence="5">cv. HN1</strain>
        <tissue evidence="4">Leaves</tissue>
    </source>
</reference>